<dbReference type="Gene3D" id="1.10.10.60">
    <property type="entry name" value="Homeodomain-like"/>
    <property type="match status" value="1"/>
</dbReference>
<dbReference type="AlphaFoldDB" id="A0A6A6AFB7"/>
<dbReference type="OrthoDB" id="5422788at2759"/>
<evidence type="ECO:0000313" key="4">
    <source>
        <dbReference type="EMBL" id="KAF2130480.1"/>
    </source>
</evidence>
<dbReference type="Proteomes" id="UP000799771">
    <property type="component" value="Unassembled WGS sequence"/>
</dbReference>
<keyword evidence="1" id="KW-0238">DNA-binding</keyword>
<dbReference type="Pfam" id="PF03184">
    <property type="entry name" value="DDE_1"/>
    <property type="match status" value="1"/>
</dbReference>
<dbReference type="GO" id="GO:0005634">
    <property type="term" value="C:nucleus"/>
    <property type="evidence" value="ECO:0007669"/>
    <property type="project" value="TreeGrafter"/>
</dbReference>
<dbReference type="GO" id="GO:0003677">
    <property type="term" value="F:DNA binding"/>
    <property type="evidence" value="ECO:0007669"/>
    <property type="project" value="UniProtKB-KW"/>
</dbReference>
<accession>A0A6A6AFB7</accession>
<name>A0A6A6AFB7_9PLEO</name>
<protein>
    <recommendedName>
        <fullName evidence="3">HTH CENPB-type domain-containing protein</fullName>
    </recommendedName>
</protein>
<dbReference type="EMBL" id="ML977504">
    <property type="protein sequence ID" value="KAF2130480.1"/>
    <property type="molecule type" value="Genomic_DNA"/>
</dbReference>
<feature type="region of interest" description="Disordered" evidence="2">
    <location>
        <begin position="608"/>
        <end position="646"/>
    </location>
</feature>
<evidence type="ECO:0000313" key="5">
    <source>
        <dbReference type="Proteomes" id="UP000799771"/>
    </source>
</evidence>
<feature type="compositionally biased region" description="Basic and acidic residues" evidence="2">
    <location>
        <begin position="617"/>
        <end position="637"/>
    </location>
</feature>
<dbReference type="PANTHER" id="PTHR19303">
    <property type="entry name" value="TRANSPOSON"/>
    <property type="match status" value="1"/>
</dbReference>
<dbReference type="PROSITE" id="PS51253">
    <property type="entry name" value="HTH_CENPB"/>
    <property type="match status" value="1"/>
</dbReference>
<dbReference type="PANTHER" id="PTHR19303:SF73">
    <property type="entry name" value="PROTEIN PDC2"/>
    <property type="match status" value="1"/>
</dbReference>
<dbReference type="InterPro" id="IPR006600">
    <property type="entry name" value="HTH_CenpB_DNA-bd_dom"/>
</dbReference>
<gene>
    <name evidence="4" type="ORF">P153DRAFT_395889</name>
</gene>
<evidence type="ECO:0000256" key="1">
    <source>
        <dbReference type="ARBA" id="ARBA00023125"/>
    </source>
</evidence>
<organism evidence="4 5">
    <name type="scientific">Dothidotthia symphoricarpi CBS 119687</name>
    <dbReference type="NCBI Taxonomy" id="1392245"/>
    <lineage>
        <taxon>Eukaryota</taxon>
        <taxon>Fungi</taxon>
        <taxon>Dikarya</taxon>
        <taxon>Ascomycota</taxon>
        <taxon>Pezizomycotina</taxon>
        <taxon>Dothideomycetes</taxon>
        <taxon>Pleosporomycetidae</taxon>
        <taxon>Pleosporales</taxon>
        <taxon>Dothidotthiaceae</taxon>
        <taxon>Dothidotthia</taxon>
    </lineage>
</organism>
<reference evidence="4" key="1">
    <citation type="journal article" date="2020" name="Stud. Mycol.">
        <title>101 Dothideomycetes genomes: a test case for predicting lifestyles and emergence of pathogens.</title>
        <authorList>
            <person name="Haridas S."/>
            <person name="Albert R."/>
            <person name="Binder M."/>
            <person name="Bloem J."/>
            <person name="Labutti K."/>
            <person name="Salamov A."/>
            <person name="Andreopoulos B."/>
            <person name="Baker S."/>
            <person name="Barry K."/>
            <person name="Bills G."/>
            <person name="Bluhm B."/>
            <person name="Cannon C."/>
            <person name="Castanera R."/>
            <person name="Culley D."/>
            <person name="Daum C."/>
            <person name="Ezra D."/>
            <person name="Gonzalez J."/>
            <person name="Henrissat B."/>
            <person name="Kuo A."/>
            <person name="Liang C."/>
            <person name="Lipzen A."/>
            <person name="Lutzoni F."/>
            <person name="Magnuson J."/>
            <person name="Mondo S."/>
            <person name="Nolan M."/>
            <person name="Ohm R."/>
            <person name="Pangilinan J."/>
            <person name="Park H.-J."/>
            <person name="Ramirez L."/>
            <person name="Alfaro M."/>
            <person name="Sun H."/>
            <person name="Tritt A."/>
            <person name="Yoshinaga Y."/>
            <person name="Zwiers L.-H."/>
            <person name="Turgeon B."/>
            <person name="Goodwin S."/>
            <person name="Spatafora J."/>
            <person name="Crous P."/>
            <person name="Grigoriev I."/>
        </authorList>
    </citation>
    <scope>NUCLEOTIDE SEQUENCE</scope>
    <source>
        <strain evidence="4">CBS 119687</strain>
    </source>
</reference>
<evidence type="ECO:0000259" key="3">
    <source>
        <dbReference type="PROSITE" id="PS51253"/>
    </source>
</evidence>
<sequence length="646" mass="75070">MGLSPKPNHKRIPLADVNASNLTSNRSNKVYRQHGNKPMGKTIYQRAPYKLPRRVKRTRVVRTIRQKLKVVLYFMHHRLEDKDYRDGKEQKQRCLHGLEYDGWYRPPTLFDAADWFKIPMTTAYNIWATRHTIVAASRSSRVTAPSTNRERYPELELELFRQFVEWRQMGRKVSRYWFHRRGKIIFDTLYGHELDENGQKLQFQFSNGWFKRFLGRWDISWRRLTHASQHLPPHYLELVNRFLRFIRRNSLVRTSVGCYWRFQLSNIINMDEVPIPFEFFDGCTYHLKGEHTVTGNVTNSSWAKRQATLILYVFADGVPRLKPKLIFHGVAGGELDKKERVNWDPRVTVEVNPSAYNNEELLVKWLDKELFDVLEGRDSLLVMDHAAFHKTEVVKAKLREKRVCLAMIPGGCTGLLQPLDVSINKSFKASMREKLELLMDNETFEETPTKQTAISARRIAVTRAVADAWDDLNRQKRQLIKDSFVHTGIAVSPIGTDDHLIKIKDFVDKVDFTGWEISEDSAEDLADVKIEELDDDVFAYSLPEDEGETLARQEKSYKSMLVPDLKRVMKSRLIPGGSRMNKARLIERLLAEDAKGWIPSNPIIIDGAGNSLGPPELAERAEQEEREEMEQQLKLGKDCSTIETLR</sequence>
<feature type="domain" description="HTH CENPB-type" evidence="3">
    <location>
        <begin position="143"/>
        <end position="223"/>
    </location>
</feature>
<proteinExistence type="predicted"/>
<dbReference type="GeneID" id="54411868"/>
<dbReference type="RefSeq" id="XP_033524867.1">
    <property type="nucleotide sequence ID" value="XM_033671436.1"/>
</dbReference>
<dbReference type="InterPro" id="IPR004875">
    <property type="entry name" value="DDE_SF_endonuclease_dom"/>
</dbReference>
<evidence type="ECO:0000256" key="2">
    <source>
        <dbReference type="SAM" id="MobiDB-lite"/>
    </source>
</evidence>
<keyword evidence="5" id="KW-1185">Reference proteome</keyword>
<dbReference type="InterPro" id="IPR050863">
    <property type="entry name" value="CenT-Element_Derived"/>
</dbReference>